<protein>
    <submittedName>
        <fullName evidence="1">2074_t:CDS:1</fullName>
    </submittedName>
</protein>
<sequence>MGKLEDDLTELKKCYDNDLMTKQDYDDARRNRLGLKQADKSWWEKFLERCHSSIAGTIDSILSLFTGQRLIKN</sequence>
<name>A0A9N9DIX5_9GLOM</name>
<dbReference type="AlphaFoldDB" id="A0A9N9DIX5"/>
<comment type="caution">
    <text evidence="1">The sequence shown here is derived from an EMBL/GenBank/DDBJ whole genome shotgun (WGS) entry which is preliminary data.</text>
</comment>
<dbReference type="OrthoDB" id="2361654at2759"/>
<reference evidence="1" key="1">
    <citation type="submission" date="2021-06" db="EMBL/GenBank/DDBJ databases">
        <authorList>
            <person name="Kallberg Y."/>
            <person name="Tangrot J."/>
            <person name="Rosling A."/>
        </authorList>
    </citation>
    <scope>NUCLEOTIDE SEQUENCE</scope>
    <source>
        <strain evidence="1">UK204</strain>
    </source>
</reference>
<dbReference type="EMBL" id="CAJVPQ010003921">
    <property type="protein sequence ID" value="CAG8640453.1"/>
    <property type="molecule type" value="Genomic_DNA"/>
</dbReference>
<organism evidence="1 2">
    <name type="scientific">Funneliformis caledonium</name>
    <dbReference type="NCBI Taxonomy" id="1117310"/>
    <lineage>
        <taxon>Eukaryota</taxon>
        <taxon>Fungi</taxon>
        <taxon>Fungi incertae sedis</taxon>
        <taxon>Mucoromycota</taxon>
        <taxon>Glomeromycotina</taxon>
        <taxon>Glomeromycetes</taxon>
        <taxon>Glomerales</taxon>
        <taxon>Glomeraceae</taxon>
        <taxon>Funneliformis</taxon>
    </lineage>
</organism>
<evidence type="ECO:0000313" key="1">
    <source>
        <dbReference type="EMBL" id="CAG8640453.1"/>
    </source>
</evidence>
<keyword evidence="2" id="KW-1185">Reference proteome</keyword>
<dbReference type="Proteomes" id="UP000789570">
    <property type="component" value="Unassembled WGS sequence"/>
</dbReference>
<accession>A0A9N9DIX5</accession>
<proteinExistence type="predicted"/>
<evidence type="ECO:0000313" key="2">
    <source>
        <dbReference type="Proteomes" id="UP000789570"/>
    </source>
</evidence>
<gene>
    <name evidence="1" type="ORF">FCALED_LOCUS10537</name>
</gene>